<dbReference type="GO" id="GO:0071014">
    <property type="term" value="C:post-mRNA release spliceosomal complex"/>
    <property type="evidence" value="ECO:0007669"/>
    <property type="project" value="TreeGrafter"/>
</dbReference>
<dbReference type="AlphaFoldDB" id="A0A3Q3W1K7"/>
<keyword evidence="7" id="KW-1185">Reference proteome</keyword>
<dbReference type="SUPFAM" id="SSF54197">
    <property type="entry name" value="HIT-like"/>
    <property type="match status" value="1"/>
</dbReference>
<evidence type="ECO:0000256" key="2">
    <source>
        <dbReference type="ARBA" id="ARBA00041007"/>
    </source>
</evidence>
<evidence type="ECO:0000256" key="1">
    <source>
        <dbReference type="ARBA" id="ARBA00006795"/>
    </source>
</evidence>
<feature type="compositionally biased region" description="Basic and acidic residues" evidence="3">
    <location>
        <begin position="253"/>
        <end position="266"/>
    </location>
</feature>
<feature type="domain" description="Cwf19-like protein C-terminal" evidence="4">
    <location>
        <begin position="447"/>
        <end position="539"/>
    </location>
</feature>
<dbReference type="Ensembl" id="ENSMMOT00000007974.1">
    <property type="protein sequence ID" value="ENSMMOP00000007828.1"/>
    <property type="gene ID" value="ENSMMOG00000006088.1"/>
</dbReference>
<accession>A0A3Q3W1K7</accession>
<organism evidence="6 7">
    <name type="scientific">Mola mola</name>
    <name type="common">Ocean sunfish</name>
    <name type="synonym">Tetraodon mola</name>
    <dbReference type="NCBI Taxonomy" id="94237"/>
    <lineage>
        <taxon>Eukaryota</taxon>
        <taxon>Metazoa</taxon>
        <taxon>Chordata</taxon>
        <taxon>Craniata</taxon>
        <taxon>Vertebrata</taxon>
        <taxon>Euteleostomi</taxon>
        <taxon>Actinopterygii</taxon>
        <taxon>Neopterygii</taxon>
        <taxon>Teleostei</taxon>
        <taxon>Neoteleostei</taxon>
        <taxon>Acanthomorphata</taxon>
        <taxon>Eupercaria</taxon>
        <taxon>Tetraodontiformes</taxon>
        <taxon>Molidae</taxon>
        <taxon>Mola</taxon>
    </lineage>
</organism>
<dbReference type="InterPro" id="IPR036265">
    <property type="entry name" value="HIT-like_sf"/>
</dbReference>
<evidence type="ECO:0000259" key="4">
    <source>
        <dbReference type="Pfam" id="PF04676"/>
    </source>
</evidence>
<dbReference type="FunFam" id="3.30.428.10:FF:000024">
    <property type="entry name" value="CWF19-like cell cycle control factor 1"/>
    <property type="match status" value="1"/>
</dbReference>
<feature type="region of interest" description="Disordered" evidence="3">
    <location>
        <begin position="242"/>
        <end position="326"/>
    </location>
</feature>
<dbReference type="PANTHER" id="PTHR12072:SF4">
    <property type="entry name" value="CWF19-LIKE PROTEIN 1"/>
    <property type="match status" value="1"/>
</dbReference>
<protein>
    <recommendedName>
        <fullName evidence="2">CWF19-like protein 1</fullName>
    </recommendedName>
</protein>
<dbReference type="Pfam" id="PF04676">
    <property type="entry name" value="CwfJ_C_2"/>
    <property type="match status" value="1"/>
</dbReference>
<evidence type="ECO:0000256" key="3">
    <source>
        <dbReference type="SAM" id="MobiDB-lite"/>
    </source>
</evidence>
<dbReference type="Gene3D" id="3.30.428.10">
    <property type="entry name" value="HIT-like"/>
    <property type="match status" value="1"/>
</dbReference>
<dbReference type="GO" id="GO:0000398">
    <property type="term" value="P:mRNA splicing, via spliceosome"/>
    <property type="evidence" value="ECO:0007669"/>
    <property type="project" value="TreeGrafter"/>
</dbReference>
<dbReference type="Pfam" id="PF04677">
    <property type="entry name" value="CwfJ_C_1"/>
    <property type="match status" value="1"/>
</dbReference>
<dbReference type="Proteomes" id="UP000261620">
    <property type="component" value="Unplaced"/>
</dbReference>
<evidence type="ECO:0000313" key="6">
    <source>
        <dbReference type="Ensembl" id="ENSMMOP00000007828.1"/>
    </source>
</evidence>
<feature type="domain" description="Cwf19-like C-terminal" evidence="5">
    <location>
        <begin position="327"/>
        <end position="430"/>
    </location>
</feature>
<dbReference type="CDD" id="cd07380">
    <property type="entry name" value="MPP_CWF19_N"/>
    <property type="match status" value="1"/>
</dbReference>
<reference evidence="6" key="2">
    <citation type="submission" date="2025-09" db="UniProtKB">
        <authorList>
            <consortium name="Ensembl"/>
        </authorList>
    </citation>
    <scope>IDENTIFICATION</scope>
</reference>
<dbReference type="PANTHER" id="PTHR12072">
    <property type="entry name" value="CWF19, CELL CYCLE CONTROL PROTEIN"/>
    <property type="match status" value="1"/>
</dbReference>
<evidence type="ECO:0000259" key="5">
    <source>
        <dbReference type="Pfam" id="PF04677"/>
    </source>
</evidence>
<dbReference type="InterPro" id="IPR040194">
    <property type="entry name" value="Cwf19-like"/>
</dbReference>
<dbReference type="GO" id="GO:0061632">
    <property type="term" value="F:RNA lariat debranching enzyme activator activity"/>
    <property type="evidence" value="ECO:0007669"/>
    <property type="project" value="TreeGrafter"/>
</dbReference>
<proteinExistence type="inferred from homology"/>
<reference evidence="6" key="1">
    <citation type="submission" date="2025-08" db="UniProtKB">
        <authorList>
            <consortium name="Ensembl"/>
        </authorList>
    </citation>
    <scope>IDENTIFICATION</scope>
</reference>
<feature type="compositionally biased region" description="Basic and acidic residues" evidence="3">
    <location>
        <begin position="299"/>
        <end position="318"/>
    </location>
</feature>
<name>A0A3Q3W1K7_MOLML</name>
<dbReference type="OMA" id="IVPITHY"/>
<dbReference type="InterPro" id="IPR006768">
    <property type="entry name" value="Cwf19-like_C_dom-1"/>
</dbReference>
<evidence type="ECO:0000313" key="7">
    <source>
        <dbReference type="Proteomes" id="UP000261620"/>
    </source>
</evidence>
<dbReference type="STRING" id="94237.ENSMMOP00000007828"/>
<dbReference type="InterPro" id="IPR006767">
    <property type="entry name" value="Cwf19-like_C_dom-2"/>
</dbReference>
<comment type="similarity">
    <text evidence="1">Belongs to the CWF19 family.</text>
</comment>
<sequence>MEEKPVRVLACGDVEGKLTALFSRVQTIQKKTGQFDLLLCVGEFFGTSPEAEAEWQQYKTGAKKAPIHTYILGAASQETAKNFPSADGCELADNITYLGRRGMFTGASGLQIAYVSGREALQEPALAHCFTSKDLSALVAPLTSSSKFRGVDILLTSQWPRGYCSCASVASLADKLKPRYHFAALEGAHYERLPYRNHVVLQENAQHVSRFIALATVNNPAKKKYLYAFNIIPMKTMDPSELVKQPQDVTENPYRHSVKDKTDKRQMSFSAAAEEPATQFFFDLSRKQGGGPRGRGRKRPSEGDGRGRDQQHEGDGHHQGLPKQPPQPSGPCWFCLASPQVEKHLVISIGTHCYLAMAKGGLTPHHMLILPIGHYQSVVDLGSEVVLEMEKYKSALRSFYKSKGERCVLFERNYRSQHLQLQVVPVPLDRCATEDIKEAFTVQAQEQQMELMEIPQHTDLKQIAPPGTPYFYVELDSGEKLFYRIQKHFPLQFGREVLASEAILNIPTRADWKECKQSREEEDESCKQLRDDFQPYDFTWES</sequence>